<reference evidence="2 3" key="1">
    <citation type="submission" date="2019-06" db="EMBL/GenBank/DDBJ databases">
        <title>A novel bacterium of genus Pontibacter, isolated from marine sediment.</title>
        <authorList>
            <person name="Huang H."/>
            <person name="Mo K."/>
            <person name="Hu Y."/>
        </authorList>
    </citation>
    <scope>NUCLEOTIDE SEQUENCE [LARGE SCALE GENOMIC DNA]</scope>
    <source>
        <strain evidence="2 3">HB172049</strain>
    </source>
</reference>
<evidence type="ECO:0000259" key="1">
    <source>
        <dbReference type="Pfam" id="PF14289"/>
    </source>
</evidence>
<dbReference type="EMBL" id="VFRQ01000002">
    <property type="protein sequence ID" value="TPE45324.1"/>
    <property type="molecule type" value="Genomic_DNA"/>
</dbReference>
<accession>A0A501WB95</accession>
<comment type="caution">
    <text evidence="2">The sequence shown here is derived from an EMBL/GenBank/DDBJ whole genome shotgun (WGS) entry which is preliminary data.</text>
</comment>
<proteinExistence type="predicted"/>
<evidence type="ECO:0000313" key="2">
    <source>
        <dbReference type="EMBL" id="TPE45324.1"/>
    </source>
</evidence>
<gene>
    <name evidence="2" type="ORF">FJM65_04610</name>
</gene>
<organism evidence="2 3">
    <name type="scientific">Pontibacter mangrovi</name>
    <dbReference type="NCBI Taxonomy" id="2589816"/>
    <lineage>
        <taxon>Bacteria</taxon>
        <taxon>Pseudomonadati</taxon>
        <taxon>Bacteroidota</taxon>
        <taxon>Cytophagia</taxon>
        <taxon>Cytophagales</taxon>
        <taxon>Hymenobacteraceae</taxon>
        <taxon>Pontibacter</taxon>
    </lineage>
</organism>
<feature type="domain" description="DUF4369" evidence="1">
    <location>
        <begin position="33"/>
        <end position="139"/>
    </location>
</feature>
<dbReference type="OrthoDB" id="853364at2"/>
<dbReference type="RefSeq" id="WP_140619935.1">
    <property type="nucleotide sequence ID" value="NZ_VFRQ01000002.1"/>
</dbReference>
<dbReference type="Proteomes" id="UP000316727">
    <property type="component" value="Unassembled WGS sequence"/>
</dbReference>
<keyword evidence="3" id="KW-1185">Reference proteome</keyword>
<dbReference type="AlphaFoldDB" id="A0A501WB95"/>
<evidence type="ECO:0000313" key="3">
    <source>
        <dbReference type="Proteomes" id="UP000316727"/>
    </source>
</evidence>
<dbReference type="InterPro" id="IPR025380">
    <property type="entry name" value="DUF4369"/>
</dbReference>
<dbReference type="Pfam" id="PF14289">
    <property type="entry name" value="DUF4369"/>
    <property type="match status" value="1"/>
</dbReference>
<name>A0A501WB95_9BACT</name>
<sequence length="214" mass="24049">MNKLLLPALFFGLLILSYCAGRKHTSPLGSYKMLGTVKGVADGTWIYLKNNEGSSLTPLLDSALVKEERFEFRGQLKDKVLQTMVSFKEPFYDADGTFKGYKLSDAAMLWLENSDVRLEGEKGSLFKAKITGSATQQDFERVLKSSGDDKLLGFIRHNPNTSYLGIYLLNLNKEKFGKEVAAELFSLMTEDKRETNYGREIDDYLGARNSRGVN</sequence>
<protein>
    <submittedName>
        <fullName evidence="2">DUF4369 domain-containing protein</fullName>
    </submittedName>
</protein>